<evidence type="ECO:0000313" key="3">
    <source>
        <dbReference type="EMBL" id="ARK32116.1"/>
    </source>
</evidence>
<organism evidence="3 4">
    <name type="scientific">Halalkalibacter krulwichiae</name>
    <dbReference type="NCBI Taxonomy" id="199441"/>
    <lineage>
        <taxon>Bacteria</taxon>
        <taxon>Bacillati</taxon>
        <taxon>Bacillota</taxon>
        <taxon>Bacilli</taxon>
        <taxon>Bacillales</taxon>
        <taxon>Bacillaceae</taxon>
        <taxon>Halalkalibacter</taxon>
    </lineage>
</organism>
<name>A0A1X9MFC1_9BACI</name>
<dbReference type="InterPro" id="IPR007119">
    <property type="entry name" value="Phage_tail_spike_N"/>
</dbReference>
<feature type="domain" description="Tail spike" evidence="2">
    <location>
        <begin position="122"/>
        <end position="378"/>
    </location>
</feature>
<dbReference type="STRING" id="199441.BkAM31D_20980"/>
<keyword evidence="1" id="KW-0175">Coiled coil</keyword>
<dbReference type="KEGG" id="bkw:BkAM31D_20980"/>
<sequence>MSKQTQVASMYIGNVLTSNSTSRTSAIIHITDGQTDRILGDITEKQIIDNVHRKSLKDNLETFDFTTLADQPFSQYLGKHNRVIIPNEDNGFSEFVILDSGKYRNESGMRTEVFSSASYLLLKKAKIIEPQTFSEQTTSTVVSHTLGGTEWQAGTITAAGIRTFHIEEHTNPFAFLRRIAQEFNLELHFRVEVDGNRIRGRYVDLLPRVGQWRGREVEFGRDLVGIERIEKTGNIFTALVGLGPVREDGTRLEVLVEDLEALARWGKNGQHFIETYEPQTSDEDMSLERLTTLTENELEKRVNEVVEYTADIADLENVPGMENKKIRFGDTIKIKDTKFNPPLYLEARVHTQERDIVNIGRKIVELGDFIEYTEDEVTAVWKSLQSEIRQKISMMDVLEVTYTKQTIDEKDTGVFNDGTYYADGVAQTAENNAKGHAETVANQAEQNAKEHAETAADQAEQNAKEYAEKRVYKQDTPPSFPELNDLWIDTSSSLEILYRWNGSKWKNLAPTNAAEIDAVAKSEYDSMVQELQSNISEKANVEWVNGQLHLKANLDDTYTKVETDSMLTDKADKVSTYTKTEVDQAVNSRVSTTTYAIDQNNVVLRFEDAESRIGQTEYDISQRVALTLYEQDMQSVNDATETLARRMEQAETDISQNAYEISQKVSLTIFEEEIESINDENSSLKSRLEAAESDISQNAYEILQKVSLSIYEQEINGSNGLKSRLEEAESEISQNAYDITQRVTLLTYNQDINDSTNGLKARMTEAESEIIQNAEEIAQRITRIEYDADQEGIMSRLETAESELLQTVDSIALRVTREEFDNLAIGGTNVFRGSFLGSGVFSTGSNANVTYSVENDENILKALSNGQGSFFGVTSSPSYRNSELKSGVRYTVSFEIRGNITALDYIYFMRLDGSNISIPGKTGLNLSETEFTKLVFHHTLPWKTSQGYLLIGSRDHSAGKWFEVRRVKIEEGDKATTWSPNPLDVQERGEEYTDNVVTPISVRLTTAESTILTLSDEIDLRVTKDDIVASINLSPETISISAEKLNLEGAVTFTSFNPEVQEAINEGRDAKSTVSDWAWQNTVEIDGGKIRANTIDVNKLNVTELSAITANLGTVEAGTIKGVEIEGVNISGSKFVTSLTTNGRTQRTTIENGEFLNEDLMSPDYTGSIEARIRNGAVTVTSDYVHMGVPHFSRARMFSTHISLERNNAQLAMNEDGLRYSSPNLTVTSLLFNQEYIRHNRKMVTSGQETGYFGMGARQTDNTSLTIAGVGVNFRSEKTYTPSSVAIWTESRVGGVEDPLISNITNQGFYAYIQGTGSSTGTKAWRGHYTA</sequence>
<feature type="coiled-coil region" evidence="1">
    <location>
        <begin position="441"/>
        <end position="469"/>
    </location>
</feature>
<keyword evidence="4" id="KW-1185">Reference proteome</keyword>
<dbReference type="Pfam" id="PF06605">
    <property type="entry name" value="Prophage_tail"/>
    <property type="match status" value="1"/>
</dbReference>
<proteinExistence type="predicted"/>
<accession>A0A1X9MFC1</accession>
<dbReference type="EMBL" id="CP020814">
    <property type="protein sequence ID" value="ARK32116.1"/>
    <property type="molecule type" value="Genomic_DNA"/>
</dbReference>
<dbReference type="RefSeq" id="WP_066161055.1">
    <property type="nucleotide sequence ID" value="NZ_CP020814.1"/>
</dbReference>
<dbReference type="InterPro" id="IPR010572">
    <property type="entry name" value="Tail_dom"/>
</dbReference>
<dbReference type="Proteomes" id="UP000193006">
    <property type="component" value="Chromosome"/>
</dbReference>
<evidence type="ECO:0000313" key="4">
    <source>
        <dbReference type="Proteomes" id="UP000193006"/>
    </source>
</evidence>
<dbReference type="NCBIfam" id="TIGR01665">
    <property type="entry name" value="put_anti_recept"/>
    <property type="match status" value="1"/>
</dbReference>
<gene>
    <name evidence="3" type="ORF">BkAM31D_20980</name>
</gene>
<feature type="coiled-coil region" evidence="1">
    <location>
        <begin position="633"/>
        <end position="731"/>
    </location>
</feature>
<reference evidence="3 4" key="1">
    <citation type="submission" date="2017-04" db="EMBL/GenBank/DDBJ databases">
        <title>Bacillus krulwichiae AM31D Genome sequencing and assembly.</title>
        <authorList>
            <person name="Krulwich T.A."/>
            <person name="Anastor L."/>
            <person name="Ehrlich R."/>
            <person name="Ehrlich G.D."/>
            <person name="Janto B."/>
        </authorList>
    </citation>
    <scope>NUCLEOTIDE SEQUENCE [LARGE SCALE GENOMIC DNA]</scope>
    <source>
        <strain evidence="3 4">AM31D</strain>
    </source>
</reference>
<protein>
    <recommendedName>
        <fullName evidence="2">Tail spike domain-containing protein</fullName>
    </recommendedName>
</protein>
<evidence type="ECO:0000256" key="1">
    <source>
        <dbReference type="SAM" id="Coils"/>
    </source>
</evidence>
<evidence type="ECO:0000259" key="2">
    <source>
        <dbReference type="Pfam" id="PF06605"/>
    </source>
</evidence>